<evidence type="ECO:0000256" key="1">
    <source>
        <dbReference type="SAM" id="MobiDB-lite"/>
    </source>
</evidence>
<feature type="compositionally biased region" description="Pro residues" evidence="1">
    <location>
        <begin position="112"/>
        <end position="129"/>
    </location>
</feature>
<feature type="compositionally biased region" description="Polar residues" evidence="1">
    <location>
        <begin position="85"/>
        <end position="101"/>
    </location>
</feature>
<evidence type="ECO:0000313" key="3">
    <source>
        <dbReference type="EMBL" id="WAZ20240.1"/>
    </source>
</evidence>
<dbReference type="InterPro" id="IPR011604">
    <property type="entry name" value="PDDEXK-like_dom_sf"/>
</dbReference>
<dbReference type="EMBL" id="CP114413">
    <property type="protein sequence ID" value="WAZ20240.1"/>
    <property type="molecule type" value="Genomic_DNA"/>
</dbReference>
<reference evidence="3" key="1">
    <citation type="submission" date="2022-12" db="EMBL/GenBank/DDBJ databases">
        <authorList>
            <person name="Ruckert C."/>
            <person name="Busche T."/>
            <person name="Kalinowski J."/>
            <person name="Wittmann C."/>
        </authorList>
    </citation>
    <scope>NUCLEOTIDE SEQUENCE</scope>
    <source>
        <strain evidence="3">DSM 40467</strain>
    </source>
</reference>
<dbReference type="RefSeq" id="WP_269657928.1">
    <property type="nucleotide sequence ID" value="NZ_CP114413.1"/>
</dbReference>
<dbReference type="InterPro" id="IPR011335">
    <property type="entry name" value="Restrct_endonuc-II-like"/>
</dbReference>
<dbReference type="Proteomes" id="UP001164439">
    <property type="component" value="Chromosome"/>
</dbReference>
<feature type="domain" description="YqaJ viral recombinase" evidence="2">
    <location>
        <begin position="158"/>
        <end position="301"/>
    </location>
</feature>
<accession>A0ABY7K9C3</accession>
<dbReference type="Gene3D" id="3.90.320.10">
    <property type="match status" value="1"/>
</dbReference>
<evidence type="ECO:0000313" key="4">
    <source>
        <dbReference type="Proteomes" id="UP001164439"/>
    </source>
</evidence>
<organism evidence="3 4">
    <name type="scientific">Streptomyces cinnabarinus</name>
    <dbReference type="NCBI Taxonomy" id="67287"/>
    <lineage>
        <taxon>Bacteria</taxon>
        <taxon>Bacillati</taxon>
        <taxon>Actinomycetota</taxon>
        <taxon>Actinomycetes</taxon>
        <taxon>Kitasatosporales</taxon>
        <taxon>Streptomycetaceae</taxon>
        <taxon>Streptomyces</taxon>
    </lineage>
</organism>
<feature type="region of interest" description="Disordered" evidence="1">
    <location>
        <begin position="1"/>
        <end position="143"/>
    </location>
</feature>
<protein>
    <submittedName>
        <fullName evidence="3">YqaJ viral recombinase family protein</fullName>
    </submittedName>
</protein>
<feature type="compositionally biased region" description="Low complexity" evidence="1">
    <location>
        <begin position="1"/>
        <end position="17"/>
    </location>
</feature>
<gene>
    <name evidence="3" type="ORF">STRCI_001341</name>
</gene>
<keyword evidence="4" id="KW-1185">Reference proteome</keyword>
<dbReference type="SUPFAM" id="SSF52980">
    <property type="entry name" value="Restriction endonuclease-like"/>
    <property type="match status" value="1"/>
</dbReference>
<name>A0ABY7K9C3_9ACTN</name>
<dbReference type="Pfam" id="PF09588">
    <property type="entry name" value="YqaJ"/>
    <property type="match status" value="1"/>
</dbReference>
<dbReference type="InterPro" id="IPR019080">
    <property type="entry name" value="YqaJ_viral_recombinase"/>
</dbReference>
<sequence length="483" mass="51748">MTTTRPASTPTTAATKRAAVEAKAEEEQTEAAPVTPPAPDAIPTTHPESTSPAGARSAVEGSKAGEERTPVTAPETLPAPGGPQTARTTSTSPADDLSTGSAGAKAGEEPPGRTPPPVTRPAPYGPQPTGPEAGDRVSGPVTPTARLLLPAGAPIDAWCDARRQGAGGSDVAAILGMDGHGGALRVWLEKTGQAPERRDARLERSARRGHALEGLVAEFFAEESGLIVLDSPGTLQHVDHPHWIANPDRLTVAPDTQARDELGVLECKTRTWRSARVENWRGDEAPDGPALQAHWYMTVTGLGFAYVAGLIDDDLTWFRLEHDDELSGLLADAVDRFWHDHVLAGLPPKPDGAEATTELLARLWDAREEATVEVDPVEVAFLTQRRSVLKERMGDLAEELGTVENRMRQLAGEAEVAMVGGREAYSWRANGQFAPARFRAGEPELAAQYSRLVPAVDVTRLEAEHPKTYRKYRARVLRVPTEG</sequence>
<evidence type="ECO:0000259" key="2">
    <source>
        <dbReference type="Pfam" id="PF09588"/>
    </source>
</evidence>
<proteinExistence type="predicted"/>